<organism evidence="7 8">
    <name type="scientific">Pinctada imbricata</name>
    <name type="common">Atlantic pearl-oyster</name>
    <name type="synonym">Pinctada martensii</name>
    <dbReference type="NCBI Taxonomy" id="66713"/>
    <lineage>
        <taxon>Eukaryota</taxon>
        <taxon>Metazoa</taxon>
        <taxon>Spiralia</taxon>
        <taxon>Lophotrochozoa</taxon>
        <taxon>Mollusca</taxon>
        <taxon>Bivalvia</taxon>
        <taxon>Autobranchia</taxon>
        <taxon>Pteriomorphia</taxon>
        <taxon>Pterioida</taxon>
        <taxon>Pterioidea</taxon>
        <taxon>Pteriidae</taxon>
        <taxon>Pinctada</taxon>
    </lineage>
</organism>
<comment type="caution">
    <text evidence="7">The sequence shown here is derived from an EMBL/GenBank/DDBJ whole genome shotgun (WGS) entry which is preliminary data.</text>
</comment>
<dbReference type="GO" id="GO:0006400">
    <property type="term" value="P:tRNA modification"/>
    <property type="evidence" value="ECO:0007669"/>
    <property type="project" value="TreeGrafter"/>
</dbReference>
<gene>
    <name evidence="7" type="ORF">FSP39_025282</name>
</gene>
<accession>A0AA88YGE4</accession>
<dbReference type="GO" id="GO:0016787">
    <property type="term" value="F:hydrolase activity"/>
    <property type="evidence" value="ECO:0007669"/>
    <property type="project" value="UniProtKB-KW"/>
</dbReference>
<protein>
    <recommendedName>
        <fullName evidence="3 6">Queuosine 5'-phosphate N-glycosylase/hydrolase</fullName>
        <ecNumber evidence="6">3.2.2.-</ecNumber>
    </recommendedName>
    <alternativeName>
        <fullName evidence="4 6">Queuosine-nucleotide N-glycosylase/hydrolase</fullName>
    </alternativeName>
</protein>
<dbReference type="EC" id="3.2.2.-" evidence="6"/>
<evidence type="ECO:0000256" key="1">
    <source>
        <dbReference type="ARBA" id="ARBA00022801"/>
    </source>
</evidence>
<dbReference type="EMBL" id="VSWD01000005">
    <property type="protein sequence ID" value="KAK3104203.1"/>
    <property type="molecule type" value="Genomic_DNA"/>
</dbReference>
<comment type="catalytic activity">
    <reaction evidence="5 6">
        <text>queuosine 5'-phosphate + H2O = queuine + D-ribose 5-phosphate</text>
        <dbReference type="Rhea" id="RHEA:75387"/>
        <dbReference type="ChEBI" id="CHEBI:15377"/>
        <dbReference type="ChEBI" id="CHEBI:17433"/>
        <dbReference type="ChEBI" id="CHEBI:78346"/>
        <dbReference type="ChEBI" id="CHEBI:194371"/>
    </reaction>
    <physiologicalReaction direction="left-to-right" evidence="5 6">
        <dbReference type="Rhea" id="RHEA:75388"/>
    </physiologicalReaction>
</comment>
<keyword evidence="1 6" id="KW-0378">Hydrolase</keyword>
<dbReference type="PANTHER" id="PTHR21314">
    <property type="entry name" value="QUEUOSINE 5'-PHOSPHATE N-GLYCOSYLASE_HYDROLASE-RELATED"/>
    <property type="match status" value="1"/>
</dbReference>
<evidence type="ECO:0000256" key="4">
    <source>
        <dbReference type="ARBA" id="ARBA00035393"/>
    </source>
</evidence>
<evidence type="ECO:0000256" key="6">
    <source>
        <dbReference type="RuleBase" id="RU365002"/>
    </source>
</evidence>
<reference evidence="7" key="1">
    <citation type="submission" date="2019-08" db="EMBL/GenBank/DDBJ databases">
        <title>The improved chromosome-level genome for the pearl oyster Pinctada fucata martensii using PacBio sequencing and Hi-C.</title>
        <authorList>
            <person name="Zheng Z."/>
        </authorList>
    </citation>
    <scope>NUCLEOTIDE SEQUENCE</scope>
    <source>
        <strain evidence="7">ZZ-2019</strain>
        <tissue evidence="7">Adductor muscle</tissue>
    </source>
</reference>
<evidence type="ECO:0000256" key="5">
    <source>
        <dbReference type="ARBA" id="ARBA00048204"/>
    </source>
</evidence>
<comment type="similarity">
    <text evidence="2 6">Belongs to the QNG1 protein family.</text>
</comment>
<name>A0AA88YGE4_PINIB</name>
<evidence type="ECO:0000313" key="7">
    <source>
        <dbReference type="EMBL" id="KAK3104203.1"/>
    </source>
</evidence>
<dbReference type="Proteomes" id="UP001186944">
    <property type="component" value="Unassembled WGS sequence"/>
</dbReference>
<dbReference type="PANTHER" id="PTHR21314:SF0">
    <property type="entry name" value="QUEUOSINE 5'-PHOSPHATE N-GLYCOSYLASE_HYDROLASE"/>
    <property type="match status" value="1"/>
</dbReference>
<sequence>MVKYKGKEYTGYWSWCAALNRALDNGIKITSADFFASVSKDDLREILKSDSDYDIPMFEERWEVLQEAGKVLMKKYNGQFSNVIEKCEKSAQSLLKLVVTDFPSYRDTAEYNGKKVSFYKRAQILIADIWSCFEGKSYGEFNDIDTITMFADYRIPQSLVFFGAMEYSEELMNYLKKGTMMKTGDRFEMEIRGCSIWATEMICKQTRQMLDDDDETKDTMVNSILIDHFLWDFRRDNNDKMPHIPFHRIRCIYY</sequence>
<dbReference type="InterPro" id="IPR019438">
    <property type="entry name" value="Q_salvage"/>
</dbReference>
<evidence type="ECO:0000256" key="3">
    <source>
        <dbReference type="ARBA" id="ARBA00035306"/>
    </source>
</evidence>
<keyword evidence="8" id="KW-1185">Reference proteome</keyword>
<comment type="function">
    <text evidence="6">Catalyzes the hydrolysis of queuosine 5'-phosphate, releasing the nucleobase queuine (q). Is required for salvage of queuine from exogenous queuosine (Q) that is imported and then converted to queuosine 5'-phosphate intracellularly.</text>
</comment>
<dbReference type="AlphaFoldDB" id="A0AA88YGE4"/>
<evidence type="ECO:0000256" key="2">
    <source>
        <dbReference type="ARBA" id="ARBA00035119"/>
    </source>
</evidence>
<evidence type="ECO:0000313" key="8">
    <source>
        <dbReference type="Proteomes" id="UP001186944"/>
    </source>
</evidence>
<dbReference type="Pfam" id="PF10343">
    <property type="entry name" value="Q_salvage"/>
    <property type="match status" value="1"/>
</dbReference>
<proteinExistence type="inferred from homology"/>